<organism evidence="3 4">
    <name type="scientific">Streptomyces omiyaensis</name>
    <dbReference type="NCBI Taxonomy" id="68247"/>
    <lineage>
        <taxon>Bacteria</taxon>
        <taxon>Bacillati</taxon>
        <taxon>Actinomycetota</taxon>
        <taxon>Actinomycetes</taxon>
        <taxon>Kitasatosporales</taxon>
        <taxon>Streptomycetaceae</taxon>
        <taxon>Streptomyces</taxon>
    </lineage>
</organism>
<dbReference type="EMBL" id="JBICZW010000011">
    <property type="protein sequence ID" value="MFG3191083.1"/>
    <property type="molecule type" value="Genomic_DNA"/>
</dbReference>
<evidence type="ECO:0000313" key="4">
    <source>
        <dbReference type="Proteomes" id="UP001604282"/>
    </source>
</evidence>
<dbReference type="InterPro" id="IPR036259">
    <property type="entry name" value="MFS_trans_sf"/>
</dbReference>
<evidence type="ECO:0000256" key="2">
    <source>
        <dbReference type="SAM" id="Phobius"/>
    </source>
</evidence>
<reference evidence="3 4" key="1">
    <citation type="submission" date="2024-10" db="EMBL/GenBank/DDBJ databases">
        <title>The Natural Products Discovery Center: Release of the First 8490 Sequenced Strains for Exploring Actinobacteria Biosynthetic Diversity.</title>
        <authorList>
            <person name="Kalkreuter E."/>
            <person name="Kautsar S.A."/>
            <person name="Yang D."/>
            <person name="Bader C.D."/>
            <person name="Teijaro C.N."/>
            <person name="Fluegel L."/>
            <person name="Davis C.M."/>
            <person name="Simpson J.R."/>
            <person name="Lauterbach L."/>
            <person name="Steele A.D."/>
            <person name="Gui C."/>
            <person name="Meng S."/>
            <person name="Li G."/>
            <person name="Viehrig K."/>
            <person name="Ye F."/>
            <person name="Su P."/>
            <person name="Kiefer A.F."/>
            <person name="Nichols A."/>
            <person name="Cepeda A.J."/>
            <person name="Yan W."/>
            <person name="Fan B."/>
            <person name="Jiang Y."/>
            <person name="Adhikari A."/>
            <person name="Zheng C.-J."/>
            <person name="Schuster L."/>
            <person name="Cowan T.M."/>
            <person name="Smanski M.J."/>
            <person name="Chevrette M.G."/>
            <person name="De Carvalho L.P.S."/>
            <person name="Shen B."/>
        </authorList>
    </citation>
    <scope>NUCLEOTIDE SEQUENCE [LARGE SCALE GENOMIC DNA]</scope>
    <source>
        <strain evidence="3 4">NPDC048229</strain>
    </source>
</reference>
<keyword evidence="2" id="KW-1133">Transmembrane helix</keyword>
<name>A0ABW7BU92_9ACTN</name>
<keyword evidence="2" id="KW-0472">Membrane</keyword>
<dbReference type="RefSeq" id="WP_392883057.1">
    <property type="nucleotide sequence ID" value="NZ_JBICZW010000011.1"/>
</dbReference>
<feature type="transmembrane region" description="Helical" evidence="2">
    <location>
        <begin position="62"/>
        <end position="83"/>
    </location>
</feature>
<evidence type="ECO:0008006" key="5">
    <source>
        <dbReference type="Google" id="ProtNLM"/>
    </source>
</evidence>
<keyword evidence="4" id="KW-1185">Reference proteome</keyword>
<dbReference type="Proteomes" id="UP001604282">
    <property type="component" value="Unassembled WGS sequence"/>
</dbReference>
<feature type="region of interest" description="Disordered" evidence="1">
    <location>
        <begin position="81"/>
        <end position="137"/>
    </location>
</feature>
<proteinExistence type="predicted"/>
<evidence type="ECO:0000256" key="1">
    <source>
        <dbReference type="SAM" id="MobiDB-lite"/>
    </source>
</evidence>
<evidence type="ECO:0000313" key="3">
    <source>
        <dbReference type="EMBL" id="MFG3191083.1"/>
    </source>
</evidence>
<dbReference type="SUPFAM" id="SSF103473">
    <property type="entry name" value="MFS general substrate transporter"/>
    <property type="match status" value="1"/>
</dbReference>
<feature type="compositionally biased region" description="Low complexity" evidence="1">
    <location>
        <begin position="124"/>
        <end position="137"/>
    </location>
</feature>
<feature type="transmembrane region" description="Helical" evidence="2">
    <location>
        <begin position="30"/>
        <end position="50"/>
    </location>
</feature>
<comment type="caution">
    <text evidence="3">The sequence shown here is derived from an EMBL/GenBank/DDBJ whole genome shotgun (WGS) entry which is preliminary data.</text>
</comment>
<gene>
    <name evidence="3" type="ORF">ACGFYS_19330</name>
</gene>
<protein>
    <recommendedName>
        <fullName evidence="5">MFS transporter</fullName>
    </recommendedName>
</protein>
<sequence>MKTVSTGPVSGIASLYRTLPSALVPQGSSVLYMLNQLGASVGIATVALVVQTAGDGDAVRGFRAAAWTVTIALVVTLAAATQLPGRPGPRQQPEESGPPAAEESAPPASTGSRAGEDPAPSTTGEGAAAGAARGEER</sequence>
<keyword evidence="2" id="KW-0812">Transmembrane</keyword>
<feature type="compositionally biased region" description="Low complexity" evidence="1">
    <location>
        <begin position="81"/>
        <end position="112"/>
    </location>
</feature>
<accession>A0ABW7BU92</accession>